<evidence type="ECO:0000313" key="2">
    <source>
        <dbReference type="EMBL" id="KAF8906976.1"/>
    </source>
</evidence>
<evidence type="ECO:0000256" key="1">
    <source>
        <dbReference type="SAM" id="MobiDB-lite"/>
    </source>
</evidence>
<feature type="compositionally biased region" description="Polar residues" evidence="1">
    <location>
        <begin position="474"/>
        <end position="485"/>
    </location>
</feature>
<dbReference type="AlphaFoldDB" id="A0A9P5TRL0"/>
<accession>A0A9P5TRL0</accession>
<feature type="compositionally biased region" description="Polar residues" evidence="1">
    <location>
        <begin position="124"/>
        <end position="133"/>
    </location>
</feature>
<dbReference type="OrthoDB" id="3235609at2759"/>
<proteinExistence type="predicted"/>
<keyword evidence="3" id="KW-1185">Reference proteome</keyword>
<feature type="region of interest" description="Disordered" evidence="1">
    <location>
        <begin position="316"/>
        <end position="338"/>
    </location>
</feature>
<evidence type="ECO:0000313" key="3">
    <source>
        <dbReference type="Proteomes" id="UP000724874"/>
    </source>
</evidence>
<dbReference type="EMBL" id="JADNYJ010000016">
    <property type="protein sequence ID" value="KAF8906976.1"/>
    <property type="molecule type" value="Genomic_DNA"/>
</dbReference>
<organism evidence="2 3">
    <name type="scientific">Gymnopilus junonius</name>
    <name type="common">Spectacular rustgill mushroom</name>
    <name type="synonym">Gymnopilus spectabilis subsp. junonius</name>
    <dbReference type="NCBI Taxonomy" id="109634"/>
    <lineage>
        <taxon>Eukaryota</taxon>
        <taxon>Fungi</taxon>
        <taxon>Dikarya</taxon>
        <taxon>Basidiomycota</taxon>
        <taxon>Agaricomycotina</taxon>
        <taxon>Agaricomycetes</taxon>
        <taxon>Agaricomycetidae</taxon>
        <taxon>Agaricales</taxon>
        <taxon>Agaricineae</taxon>
        <taxon>Hymenogastraceae</taxon>
        <taxon>Gymnopilus</taxon>
    </lineage>
</organism>
<name>A0A9P5TRL0_GYMJU</name>
<feature type="region of interest" description="Disordered" evidence="1">
    <location>
        <begin position="426"/>
        <end position="503"/>
    </location>
</feature>
<feature type="compositionally biased region" description="Acidic residues" evidence="1">
    <location>
        <begin position="488"/>
        <end position="503"/>
    </location>
</feature>
<feature type="region of interest" description="Disordered" evidence="1">
    <location>
        <begin position="233"/>
        <end position="258"/>
    </location>
</feature>
<protein>
    <submittedName>
        <fullName evidence="2">Uncharacterized protein</fullName>
    </submittedName>
</protein>
<comment type="caution">
    <text evidence="2">The sequence shown here is derived from an EMBL/GenBank/DDBJ whole genome shotgun (WGS) entry which is preliminary data.</text>
</comment>
<reference evidence="2" key="1">
    <citation type="submission" date="2020-11" db="EMBL/GenBank/DDBJ databases">
        <authorList>
            <consortium name="DOE Joint Genome Institute"/>
            <person name="Ahrendt S."/>
            <person name="Riley R."/>
            <person name="Andreopoulos W."/>
            <person name="LaButti K."/>
            <person name="Pangilinan J."/>
            <person name="Ruiz-duenas F.J."/>
            <person name="Barrasa J.M."/>
            <person name="Sanchez-Garcia M."/>
            <person name="Camarero S."/>
            <person name="Miyauchi S."/>
            <person name="Serrano A."/>
            <person name="Linde D."/>
            <person name="Babiker R."/>
            <person name="Drula E."/>
            <person name="Ayuso-Fernandez I."/>
            <person name="Pacheco R."/>
            <person name="Padilla G."/>
            <person name="Ferreira P."/>
            <person name="Barriuso J."/>
            <person name="Kellner H."/>
            <person name="Castanera R."/>
            <person name="Alfaro M."/>
            <person name="Ramirez L."/>
            <person name="Pisabarro A.G."/>
            <person name="Kuo A."/>
            <person name="Tritt A."/>
            <person name="Lipzen A."/>
            <person name="He G."/>
            <person name="Yan M."/>
            <person name="Ng V."/>
            <person name="Cullen D."/>
            <person name="Martin F."/>
            <person name="Rosso M.-N."/>
            <person name="Henrissat B."/>
            <person name="Hibbett D."/>
            <person name="Martinez A.T."/>
            <person name="Grigoriev I.V."/>
        </authorList>
    </citation>
    <scope>NUCLEOTIDE SEQUENCE</scope>
    <source>
        <strain evidence="2">AH 44721</strain>
    </source>
</reference>
<feature type="region of interest" description="Disordered" evidence="1">
    <location>
        <begin position="120"/>
        <end position="141"/>
    </location>
</feature>
<feature type="compositionally biased region" description="Low complexity" evidence="1">
    <location>
        <begin position="320"/>
        <end position="335"/>
    </location>
</feature>
<sequence length="503" mass="56613">MPAEYFQFGGFRPQIDWFISSNQQHIVNEKALNAIAGPESLLRPKGNSNAPAEVVLGIKPHGSSHLLLTTDEMRLIEREQGLYSRARNPRTLYPHEFESLSPIYFESVDALKTKLSALKPKLNNRPNDTSQANRAFESGGKNPYRGAFEHGRVIFGVLNNTIQPHKYSLDDLPWTRGLRVCSFVFNTKGLDHRTTEQKLNNPIVLDVGFCEAQLPSFEPIYSTARHVVNHRNRTLTAGKERPKKPFSHGSSEEVEDSEMPARVQEFFKDYTRSTEQPMILLVFDKDLTMKYLGKMGVYAEHWQAGLKNLLMPQSIRDRSNATSSSSRPRSTSPRAFQSNRMNERYDDTYISSFSRSVTGARQYDPVFVLDVKQLFVKLMETDQIKDVVDVGYRFGLTDSDWYCAGDEAVLLIDIWKSMVSGLSIDEQRRKRAGSQASLPHTQMPGPSTAQTHLPSASSGSDDEQDPNDIVAQPQAAQRSTSNSGPGDNWDESDYDTNSSSDDD</sequence>
<gene>
    <name evidence="2" type="ORF">CPB84DRAFT_1769105</name>
</gene>
<feature type="compositionally biased region" description="Polar residues" evidence="1">
    <location>
        <begin position="434"/>
        <end position="459"/>
    </location>
</feature>
<dbReference type="Proteomes" id="UP000724874">
    <property type="component" value="Unassembled WGS sequence"/>
</dbReference>